<dbReference type="PANTHER" id="PTHR34215:SF1">
    <property type="entry name" value="YLXR DOMAIN-CONTAINING PROTEIN"/>
    <property type="match status" value="1"/>
</dbReference>
<evidence type="ECO:0000313" key="3">
    <source>
        <dbReference type="EMBL" id="MCZ4518540.1"/>
    </source>
</evidence>
<dbReference type="Pfam" id="PF04296">
    <property type="entry name" value="YlxR"/>
    <property type="match status" value="1"/>
</dbReference>
<accession>A0ABT4MER3</accession>
<reference evidence="3" key="1">
    <citation type="submission" date="2022-12" db="EMBL/GenBank/DDBJ databases">
        <authorList>
            <person name="Krivoruchko A.V."/>
            <person name="Elkin A."/>
        </authorList>
    </citation>
    <scope>NUCLEOTIDE SEQUENCE</scope>
    <source>
        <strain evidence="3">IEGM 1391</strain>
    </source>
</reference>
<evidence type="ECO:0000256" key="1">
    <source>
        <dbReference type="SAM" id="MobiDB-lite"/>
    </source>
</evidence>
<evidence type="ECO:0000313" key="4">
    <source>
        <dbReference type="Proteomes" id="UP001081071"/>
    </source>
</evidence>
<name>A0ABT4MER3_9NOCA</name>
<dbReference type="RefSeq" id="WP_269603179.1">
    <property type="nucleotide sequence ID" value="NZ_JAPWIJ010000003.1"/>
</dbReference>
<feature type="region of interest" description="Disordered" evidence="1">
    <location>
        <begin position="90"/>
        <end position="110"/>
    </location>
</feature>
<dbReference type="InterPro" id="IPR037465">
    <property type="entry name" value="YlxR"/>
</dbReference>
<dbReference type="EMBL" id="JAPWIJ010000003">
    <property type="protein sequence ID" value="MCZ4518540.1"/>
    <property type="molecule type" value="Genomic_DNA"/>
</dbReference>
<gene>
    <name evidence="3" type="ORF">O4220_08415</name>
</gene>
<protein>
    <submittedName>
        <fullName evidence="3">YlxR family protein</fullName>
    </submittedName>
</protein>
<sequence length="110" mass="12414">MKARPIRTCVGCRERVPAADLLRIVVREAGSHEFALVPDIRHSMSGRGAWLHYSRECLHNAERRRVFGRAFRISGNVELSAVSAVLDERGQLPAEDTTRATPVDKNRQQH</sequence>
<dbReference type="SUPFAM" id="SSF64376">
    <property type="entry name" value="YlxR-like"/>
    <property type="match status" value="1"/>
</dbReference>
<dbReference type="InterPro" id="IPR007393">
    <property type="entry name" value="YlxR_dom"/>
</dbReference>
<keyword evidence="4" id="KW-1185">Reference proteome</keyword>
<comment type="caution">
    <text evidence="3">The sequence shown here is derived from an EMBL/GenBank/DDBJ whole genome shotgun (WGS) entry which is preliminary data.</text>
</comment>
<dbReference type="Gene3D" id="3.30.1230.10">
    <property type="entry name" value="YlxR-like"/>
    <property type="match status" value="1"/>
</dbReference>
<dbReference type="Proteomes" id="UP001081071">
    <property type="component" value="Unassembled WGS sequence"/>
</dbReference>
<organism evidence="3 4">
    <name type="scientific">Rhodococcus ruber</name>
    <dbReference type="NCBI Taxonomy" id="1830"/>
    <lineage>
        <taxon>Bacteria</taxon>
        <taxon>Bacillati</taxon>
        <taxon>Actinomycetota</taxon>
        <taxon>Actinomycetes</taxon>
        <taxon>Mycobacteriales</taxon>
        <taxon>Nocardiaceae</taxon>
        <taxon>Rhodococcus</taxon>
    </lineage>
</organism>
<dbReference type="InterPro" id="IPR035931">
    <property type="entry name" value="YlxR-like_sf"/>
</dbReference>
<dbReference type="PANTHER" id="PTHR34215">
    <property type="entry name" value="BLL0784 PROTEIN"/>
    <property type="match status" value="1"/>
</dbReference>
<proteinExistence type="predicted"/>
<evidence type="ECO:0000259" key="2">
    <source>
        <dbReference type="Pfam" id="PF04296"/>
    </source>
</evidence>
<feature type="domain" description="YlxR" evidence="2">
    <location>
        <begin position="7"/>
        <end position="75"/>
    </location>
</feature>